<gene>
    <name evidence="3" type="ORF">JQM67_11465</name>
</gene>
<feature type="domain" description="23S rRNA (guanine(745)-N(1))-methyltransferase N-terminal" evidence="2">
    <location>
        <begin position="3"/>
        <end position="46"/>
    </location>
</feature>
<organism evidence="3 4">
    <name type="scientific">Anaeromassilibacillus senegalensis</name>
    <dbReference type="NCBI Taxonomy" id="1673717"/>
    <lineage>
        <taxon>Bacteria</taxon>
        <taxon>Bacillati</taxon>
        <taxon>Bacillota</taxon>
        <taxon>Clostridia</taxon>
        <taxon>Eubacteriales</taxon>
        <taxon>Acutalibacteraceae</taxon>
        <taxon>Anaeromassilibacillus</taxon>
    </lineage>
</organism>
<sequence>MVFCCPACGGALQKRDRVLVCPKGHSYDLARQGYVHLLPVKEMHAKVPGDTKQMVDARRRFLATGHYNAFRDKLAALVAESLPAGGAVLDAGCGEGFYTAALYDVARERGGTVSGVDISKFAVKAAAGKYKGIDFAVASLFHLPIADESVDVLTDVFAPIVPGEFHRVLKPGGTMMLAVPGARHLYGMKEVLYTAPYENEEHDTAYEGFDFLARESVQREITVLGTENIEALFSMTPYYWKTDVAGGERLRKLDALTTEIKFDFLIYRKRGST</sequence>
<evidence type="ECO:0000259" key="2">
    <source>
        <dbReference type="Pfam" id="PF21302"/>
    </source>
</evidence>
<proteinExistence type="predicted"/>
<dbReference type="GO" id="GO:0008168">
    <property type="term" value="F:methyltransferase activity"/>
    <property type="evidence" value="ECO:0007669"/>
    <property type="project" value="UniProtKB-KW"/>
</dbReference>
<evidence type="ECO:0000259" key="1">
    <source>
        <dbReference type="Pfam" id="PF13847"/>
    </source>
</evidence>
<dbReference type="Pfam" id="PF13847">
    <property type="entry name" value="Methyltransf_31"/>
    <property type="match status" value="1"/>
</dbReference>
<keyword evidence="3" id="KW-0489">Methyltransferase</keyword>
<reference evidence="3 4" key="1">
    <citation type="submission" date="2020-12" db="EMBL/GenBank/DDBJ databases">
        <title>Whole genome sequences of gut porcine anaerobes.</title>
        <authorList>
            <person name="Kubasova T."/>
            <person name="Jahodarova E."/>
            <person name="Rychlik I."/>
        </authorList>
    </citation>
    <scope>NUCLEOTIDE SEQUENCE [LARGE SCALE GENOMIC DNA]</scope>
    <source>
        <strain evidence="3 4">An867</strain>
    </source>
</reference>
<evidence type="ECO:0000313" key="4">
    <source>
        <dbReference type="Proteomes" id="UP001299220"/>
    </source>
</evidence>
<dbReference type="InterPro" id="IPR025714">
    <property type="entry name" value="Methyltranfer_dom"/>
</dbReference>
<protein>
    <submittedName>
        <fullName evidence="3">Methyltransferase domain-containing protein</fullName>
    </submittedName>
</protein>
<dbReference type="PANTHER" id="PTHR42912:SF45">
    <property type="entry name" value="23S RRNA (GUANINE(745)-N(1))-METHYLTRANSFERASE"/>
    <property type="match status" value="1"/>
</dbReference>
<dbReference type="RefSeq" id="WP_235324239.1">
    <property type="nucleotide sequence ID" value="NZ_JAFBIT010000003.1"/>
</dbReference>
<dbReference type="SUPFAM" id="SSF53335">
    <property type="entry name" value="S-adenosyl-L-methionine-dependent methyltransferases"/>
    <property type="match status" value="1"/>
</dbReference>
<keyword evidence="4" id="KW-1185">Reference proteome</keyword>
<dbReference type="InterPro" id="IPR016718">
    <property type="entry name" value="rRNA_m1G-MeTrfase_A_prd"/>
</dbReference>
<comment type="caution">
    <text evidence="3">The sequence shown here is derived from an EMBL/GenBank/DDBJ whole genome shotgun (WGS) entry which is preliminary data.</text>
</comment>
<evidence type="ECO:0000313" key="3">
    <source>
        <dbReference type="EMBL" id="MCF2653219.1"/>
    </source>
</evidence>
<feature type="domain" description="Methyltransferase" evidence="1">
    <location>
        <begin position="85"/>
        <end position="181"/>
    </location>
</feature>
<name>A0ABS9CQ63_9FIRM</name>
<dbReference type="PIRSF" id="PIRSF018249">
    <property type="entry name" value="MyrA_prd"/>
    <property type="match status" value="1"/>
</dbReference>
<dbReference type="Proteomes" id="UP001299220">
    <property type="component" value="Unassembled WGS sequence"/>
</dbReference>
<dbReference type="Gene3D" id="3.40.50.150">
    <property type="entry name" value="Vaccinia Virus protein VP39"/>
    <property type="match status" value="1"/>
</dbReference>
<dbReference type="InterPro" id="IPR029063">
    <property type="entry name" value="SAM-dependent_MTases_sf"/>
</dbReference>
<dbReference type="CDD" id="cd02440">
    <property type="entry name" value="AdoMet_MTases"/>
    <property type="match status" value="1"/>
</dbReference>
<dbReference type="Pfam" id="PF21302">
    <property type="entry name" value="Zn_ribbon_RlmA"/>
    <property type="match status" value="1"/>
</dbReference>
<dbReference type="EMBL" id="JAFBIT010000003">
    <property type="protein sequence ID" value="MCF2653219.1"/>
    <property type="molecule type" value="Genomic_DNA"/>
</dbReference>
<keyword evidence="3" id="KW-0808">Transferase</keyword>
<dbReference type="GO" id="GO:0032259">
    <property type="term" value="P:methylation"/>
    <property type="evidence" value="ECO:0007669"/>
    <property type="project" value="UniProtKB-KW"/>
</dbReference>
<accession>A0ABS9CQ63</accession>
<dbReference type="InterPro" id="IPR050508">
    <property type="entry name" value="Methyltransf_Superfamily"/>
</dbReference>
<dbReference type="PANTHER" id="PTHR42912">
    <property type="entry name" value="METHYLTRANSFERASE"/>
    <property type="match status" value="1"/>
</dbReference>
<dbReference type="InterPro" id="IPR048647">
    <property type="entry name" value="RlmA_N"/>
</dbReference>